<evidence type="ECO:0000259" key="5">
    <source>
        <dbReference type="PROSITE" id="PS51462"/>
    </source>
</evidence>
<dbReference type="Gene3D" id="3.90.79.10">
    <property type="entry name" value="Nucleoside Triphosphate Pyrophosphohydrolase"/>
    <property type="match status" value="1"/>
</dbReference>
<dbReference type="EMBL" id="JBFASG010000035">
    <property type="protein sequence ID" value="MEV4926532.1"/>
    <property type="molecule type" value="Genomic_DNA"/>
</dbReference>
<dbReference type="PRINTS" id="PR00502">
    <property type="entry name" value="NUDIXFAMILY"/>
</dbReference>
<accession>A0ABV3J1L6</accession>
<sequence length="182" mass="19638">MTTSSDTSVWTQVSRKTVYDRGPRLRVHQDQVIQPDGAPSTYQVVEVPDGAATIAEDDEGRIALVRQPTYVHGTVLTIPGGGIDPGEDPEDAARRELAEETGMTAAAWRSLAELVLMTNNVARFHVYAATGLTLGAQKLSPTETGTTVEWWPLHEAVEATTDGRISYGATIAAILMYARGRT</sequence>
<comment type="similarity">
    <text evidence="2 4">Belongs to the Nudix hydrolase family.</text>
</comment>
<name>A0ABV3J1L6_9ACTN</name>
<evidence type="ECO:0000256" key="1">
    <source>
        <dbReference type="ARBA" id="ARBA00001946"/>
    </source>
</evidence>
<organism evidence="6 7">
    <name type="scientific">Streptomyces roseoverticillatus</name>
    <dbReference type="NCBI Taxonomy" id="66429"/>
    <lineage>
        <taxon>Bacteria</taxon>
        <taxon>Bacillati</taxon>
        <taxon>Actinomycetota</taxon>
        <taxon>Actinomycetes</taxon>
        <taxon>Kitasatosporales</taxon>
        <taxon>Streptomycetaceae</taxon>
        <taxon>Streptomyces</taxon>
    </lineage>
</organism>
<dbReference type="Proteomes" id="UP001552479">
    <property type="component" value="Unassembled WGS sequence"/>
</dbReference>
<dbReference type="RefSeq" id="WP_366089940.1">
    <property type="nucleotide sequence ID" value="NZ_JBFASG010000035.1"/>
</dbReference>
<dbReference type="InterPro" id="IPR020476">
    <property type="entry name" value="Nudix_hydrolase"/>
</dbReference>
<dbReference type="InterPro" id="IPR000086">
    <property type="entry name" value="NUDIX_hydrolase_dom"/>
</dbReference>
<protein>
    <submittedName>
        <fullName evidence="6">NUDIX hydrolase</fullName>
        <ecNumber evidence="6">3.6.-.-</ecNumber>
    </submittedName>
</protein>
<proteinExistence type="inferred from homology"/>
<dbReference type="PROSITE" id="PS00893">
    <property type="entry name" value="NUDIX_BOX"/>
    <property type="match status" value="1"/>
</dbReference>
<evidence type="ECO:0000256" key="2">
    <source>
        <dbReference type="ARBA" id="ARBA00005582"/>
    </source>
</evidence>
<dbReference type="GO" id="GO:0016787">
    <property type="term" value="F:hydrolase activity"/>
    <property type="evidence" value="ECO:0007669"/>
    <property type="project" value="UniProtKB-KW"/>
</dbReference>
<dbReference type="InterPro" id="IPR020084">
    <property type="entry name" value="NUDIX_hydrolase_CS"/>
</dbReference>
<dbReference type="PANTHER" id="PTHR11839">
    <property type="entry name" value="UDP/ADP-SUGAR PYROPHOSPHATASE"/>
    <property type="match status" value="1"/>
</dbReference>
<comment type="caution">
    <text evidence="6">The sequence shown here is derived from an EMBL/GenBank/DDBJ whole genome shotgun (WGS) entry which is preliminary data.</text>
</comment>
<comment type="cofactor">
    <cofactor evidence="1">
        <name>Mg(2+)</name>
        <dbReference type="ChEBI" id="CHEBI:18420"/>
    </cofactor>
</comment>
<dbReference type="PANTHER" id="PTHR11839:SF18">
    <property type="entry name" value="NUDIX HYDROLASE DOMAIN-CONTAINING PROTEIN"/>
    <property type="match status" value="1"/>
</dbReference>
<dbReference type="InterPro" id="IPR015797">
    <property type="entry name" value="NUDIX_hydrolase-like_dom_sf"/>
</dbReference>
<dbReference type="CDD" id="cd03424">
    <property type="entry name" value="NUDIX_ADPRase_Nudt5_UGPPase_Nudt14"/>
    <property type="match status" value="1"/>
</dbReference>
<gene>
    <name evidence="6" type="ORF">AB0L03_27505</name>
</gene>
<evidence type="ECO:0000313" key="6">
    <source>
        <dbReference type="EMBL" id="MEV4926532.1"/>
    </source>
</evidence>
<keyword evidence="7" id="KW-1185">Reference proteome</keyword>
<evidence type="ECO:0000256" key="4">
    <source>
        <dbReference type="RuleBase" id="RU003476"/>
    </source>
</evidence>
<reference evidence="6 7" key="1">
    <citation type="submission" date="2024-06" db="EMBL/GenBank/DDBJ databases">
        <title>The Natural Products Discovery Center: Release of the First 8490 Sequenced Strains for Exploring Actinobacteria Biosynthetic Diversity.</title>
        <authorList>
            <person name="Kalkreuter E."/>
            <person name="Kautsar S.A."/>
            <person name="Yang D."/>
            <person name="Bader C.D."/>
            <person name="Teijaro C.N."/>
            <person name="Fluegel L."/>
            <person name="Davis C.M."/>
            <person name="Simpson J.R."/>
            <person name="Lauterbach L."/>
            <person name="Steele A.D."/>
            <person name="Gui C."/>
            <person name="Meng S."/>
            <person name="Li G."/>
            <person name="Viehrig K."/>
            <person name="Ye F."/>
            <person name="Su P."/>
            <person name="Kiefer A.F."/>
            <person name="Nichols A."/>
            <person name="Cepeda A.J."/>
            <person name="Yan W."/>
            <person name="Fan B."/>
            <person name="Jiang Y."/>
            <person name="Adhikari A."/>
            <person name="Zheng C.-J."/>
            <person name="Schuster L."/>
            <person name="Cowan T.M."/>
            <person name="Smanski M.J."/>
            <person name="Chevrette M.G."/>
            <person name="De Carvalho L.P.S."/>
            <person name="Shen B."/>
        </authorList>
    </citation>
    <scope>NUCLEOTIDE SEQUENCE [LARGE SCALE GENOMIC DNA]</scope>
    <source>
        <strain evidence="6 7">NPDC053791</strain>
    </source>
</reference>
<evidence type="ECO:0000313" key="7">
    <source>
        <dbReference type="Proteomes" id="UP001552479"/>
    </source>
</evidence>
<dbReference type="Pfam" id="PF00293">
    <property type="entry name" value="NUDIX"/>
    <property type="match status" value="1"/>
</dbReference>
<feature type="domain" description="Nudix hydrolase" evidence="5">
    <location>
        <begin position="46"/>
        <end position="173"/>
    </location>
</feature>
<dbReference type="EC" id="3.6.-.-" evidence="6"/>
<dbReference type="PROSITE" id="PS51462">
    <property type="entry name" value="NUDIX"/>
    <property type="match status" value="1"/>
</dbReference>
<keyword evidence="3 4" id="KW-0378">Hydrolase</keyword>
<evidence type="ECO:0000256" key="3">
    <source>
        <dbReference type="ARBA" id="ARBA00022801"/>
    </source>
</evidence>
<dbReference type="SUPFAM" id="SSF55811">
    <property type="entry name" value="Nudix"/>
    <property type="match status" value="1"/>
</dbReference>